<evidence type="ECO:0000313" key="5">
    <source>
        <dbReference type="EMBL" id="OIN96648.1"/>
    </source>
</evidence>
<protein>
    <recommendedName>
        <fullName evidence="7">Molecular chaperone Skp</fullName>
    </recommendedName>
</protein>
<dbReference type="GO" id="GO:0050821">
    <property type="term" value="P:protein stabilization"/>
    <property type="evidence" value="ECO:0007669"/>
    <property type="project" value="TreeGrafter"/>
</dbReference>
<dbReference type="SMART" id="SM00935">
    <property type="entry name" value="OmpH"/>
    <property type="match status" value="1"/>
</dbReference>
<reference evidence="5 6" key="1">
    <citation type="journal article" date="2016" name="Environ. Microbiol.">
        <title>Genomic resolution of a cold subsurface aquifer community provides metabolic insights for novel microbes adapted to high CO concentrations.</title>
        <authorList>
            <person name="Probst A.J."/>
            <person name="Castelle C.J."/>
            <person name="Singh A."/>
            <person name="Brown C.T."/>
            <person name="Anantharaman K."/>
            <person name="Sharon I."/>
            <person name="Hug L.A."/>
            <person name="Burstein D."/>
            <person name="Emerson J.B."/>
            <person name="Thomas B.C."/>
            <person name="Banfield J.F."/>
        </authorList>
    </citation>
    <scope>NUCLEOTIDE SEQUENCE [LARGE SCALE GENOMIC DNA]</scope>
    <source>
        <strain evidence="5">CG1_02_38_46</strain>
    </source>
</reference>
<dbReference type="PANTHER" id="PTHR35089:SF1">
    <property type="entry name" value="CHAPERONE PROTEIN SKP"/>
    <property type="match status" value="1"/>
</dbReference>
<feature type="chain" id="PRO_5013266882" description="Molecular chaperone Skp" evidence="4">
    <location>
        <begin position="22"/>
        <end position="181"/>
    </location>
</feature>
<evidence type="ECO:0000256" key="2">
    <source>
        <dbReference type="ARBA" id="ARBA00022729"/>
    </source>
</evidence>
<evidence type="ECO:0000256" key="1">
    <source>
        <dbReference type="ARBA" id="ARBA00009091"/>
    </source>
</evidence>
<dbReference type="EMBL" id="MNUO01000086">
    <property type="protein sequence ID" value="OIN96648.1"/>
    <property type="molecule type" value="Genomic_DNA"/>
</dbReference>
<dbReference type="Gene3D" id="3.30.910.20">
    <property type="entry name" value="Skp domain"/>
    <property type="match status" value="1"/>
</dbReference>
<proteinExistence type="inferred from homology"/>
<evidence type="ECO:0000256" key="4">
    <source>
        <dbReference type="SAM" id="SignalP"/>
    </source>
</evidence>
<dbReference type="PANTHER" id="PTHR35089">
    <property type="entry name" value="CHAPERONE PROTEIN SKP"/>
    <property type="match status" value="1"/>
</dbReference>
<dbReference type="STRING" id="1817893.AUJ66_05625"/>
<evidence type="ECO:0008006" key="7">
    <source>
        <dbReference type="Google" id="ProtNLM"/>
    </source>
</evidence>
<comment type="caution">
    <text evidence="5">The sequence shown here is derived from an EMBL/GenBank/DDBJ whole genome shotgun (WGS) entry which is preliminary data.</text>
</comment>
<feature type="coiled-coil region" evidence="3">
    <location>
        <begin position="63"/>
        <end position="134"/>
    </location>
</feature>
<dbReference type="InterPro" id="IPR005632">
    <property type="entry name" value="Chaperone_Skp"/>
</dbReference>
<evidence type="ECO:0000256" key="3">
    <source>
        <dbReference type="SAM" id="Coils"/>
    </source>
</evidence>
<keyword evidence="3" id="KW-0175">Coiled coil</keyword>
<sequence>MRKFVLFLSMVLVLSFSSGFGAETPALSTGISKSMKVGYVDVRKVFDSCTATQLATLSLKGEMETRQGSLAREEEEIISLQKELREKEIVLSESEKKKRQKEIEDRIVSLQKRAESARQELATKERQLTESIIKTIQVVITEIAKKENFNLILEKDSILYCEDAVDLTDKVIEALNKAEGK</sequence>
<dbReference type="GO" id="GO:0005829">
    <property type="term" value="C:cytosol"/>
    <property type="evidence" value="ECO:0007669"/>
    <property type="project" value="TreeGrafter"/>
</dbReference>
<name>A0A1J4SBH4_9BACT</name>
<dbReference type="Pfam" id="PF03938">
    <property type="entry name" value="OmpH"/>
    <property type="match status" value="1"/>
</dbReference>
<accession>A0A1J4SBH4</accession>
<evidence type="ECO:0000313" key="6">
    <source>
        <dbReference type="Proteomes" id="UP000182278"/>
    </source>
</evidence>
<dbReference type="Proteomes" id="UP000182278">
    <property type="component" value="Unassembled WGS sequence"/>
</dbReference>
<keyword evidence="2 4" id="KW-0732">Signal</keyword>
<dbReference type="AlphaFoldDB" id="A0A1J4SBH4"/>
<feature type="signal peptide" evidence="4">
    <location>
        <begin position="1"/>
        <end position="21"/>
    </location>
</feature>
<comment type="similarity">
    <text evidence="1">Belongs to the Skp family.</text>
</comment>
<dbReference type="InterPro" id="IPR024930">
    <property type="entry name" value="Skp_dom_sf"/>
</dbReference>
<gene>
    <name evidence="5" type="ORF">AUJ66_05625</name>
</gene>
<dbReference type="GO" id="GO:0051082">
    <property type="term" value="F:unfolded protein binding"/>
    <property type="evidence" value="ECO:0007669"/>
    <property type="project" value="InterPro"/>
</dbReference>
<organism evidence="5 6">
    <name type="scientific">Candidatus Desantisbacteria bacterium CG1_02_38_46</name>
    <dbReference type="NCBI Taxonomy" id="1817893"/>
    <lineage>
        <taxon>Bacteria</taxon>
        <taxon>Candidatus Desantisiibacteriota</taxon>
    </lineage>
</organism>
<dbReference type="SUPFAM" id="SSF111384">
    <property type="entry name" value="OmpH-like"/>
    <property type="match status" value="1"/>
</dbReference>